<evidence type="ECO:0000259" key="1">
    <source>
        <dbReference type="PROSITE" id="PS51725"/>
    </source>
</evidence>
<dbReference type="PANTHER" id="PTHR33336:SF3">
    <property type="entry name" value="ABM DOMAIN-CONTAINING PROTEIN"/>
    <property type="match status" value="1"/>
</dbReference>
<dbReference type="RefSeq" id="WP_193189334.1">
    <property type="nucleotide sequence ID" value="NZ_JACZFR010000006.1"/>
</dbReference>
<proteinExistence type="predicted"/>
<feature type="domain" description="ABM" evidence="1">
    <location>
        <begin position="5"/>
        <end position="93"/>
    </location>
</feature>
<keyword evidence="2" id="KW-0560">Oxidoreductase</keyword>
<sequence>MEKVLTLVAFIRAKTGMEEELGRRLRALVAPTREEPGCIDYQLHRSNDDPALWMLYENWRSRRDLDLHFETPYLRDFLGSSKALLAEEMDSRFFSPVSAPN</sequence>
<dbReference type="EMBL" id="JBHSVR010000001">
    <property type="protein sequence ID" value="MFC6633183.1"/>
    <property type="molecule type" value="Genomic_DNA"/>
</dbReference>
<keyword evidence="3" id="KW-1185">Reference proteome</keyword>
<dbReference type="PANTHER" id="PTHR33336">
    <property type="entry name" value="QUINOL MONOOXYGENASE YGIN-RELATED"/>
    <property type="match status" value="1"/>
</dbReference>
<reference evidence="3" key="1">
    <citation type="journal article" date="2019" name="Int. J. Syst. Evol. Microbiol.">
        <title>The Global Catalogue of Microorganisms (GCM) 10K type strain sequencing project: providing services to taxonomists for standard genome sequencing and annotation.</title>
        <authorList>
            <consortium name="The Broad Institute Genomics Platform"/>
            <consortium name="The Broad Institute Genome Sequencing Center for Infectious Disease"/>
            <person name="Wu L."/>
            <person name="Ma J."/>
        </authorList>
    </citation>
    <scope>NUCLEOTIDE SEQUENCE [LARGE SCALE GENOMIC DNA]</scope>
    <source>
        <strain evidence="3">CGMCC 1.13718</strain>
    </source>
</reference>
<dbReference type="Pfam" id="PF03992">
    <property type="entry name" value="ABM"/>
    <property type="match status" value="1"/>
</dbReference>
<dbReference type="SUPFAM" id="SSF54909">
    <property type="entry name" value="Dimeric alpha+beta barrel"/>
    <property type="match status" value="1"/>
</dbReference>
<gene>
    <name evidence="2" type="ORF">ACFQBM_07830</name>
</gene>
<keyword evidence="2" id="KW-0503">Monooxygenase</keyword>
<name>A0ABW1YKA0_9GAMM</name>
<dbReference type="PROSITE" id="PS51725">
    <property type="entry name" value="ABM"/>
    <property type="match status" value="1"/>
</dbReference>
<dbReference type="Gene3D" id="3.30.70.100">
    <property type="match status" value="1"/>
</dbReference>
<protein>
    <submittedName>
        <fullName evidence="2">Quinol monooxygenase</fullName>
        <ecNumber evidence="2">1.-.-.-</ecNumber>
    </submittedName>
</protein>
<dbReference type="EC" id="1.-.-.-" evidence="2"/>
<dbReference type="InterPro" id="IPR007138">
    <property type="entry name" value="ABM_dom"/>
</dbReference>
<dbReference type="Proteomes" id="UP001596425">
    <property type="component" value="Unassembled WGS sequence"/>
</dbReference>
<accession>A0ABW1YKA0</accession>
<dbReference type="InterPro" id="IPR050744">
    <property type="entry name" value="AI-2_Isomerase_LsrG"/>
</dbReference>
<dbReference type="GO" id="GO:0004497">
    <property type="term" value="F:monooxygenase activity"/>
    <property type="evidence" value="ECO:0007669"/>
    <property type="project" value="UniProtKB-KW"/>
</dbReference>
<organism evidence="2 3">
    <name type="scientific">Microbulbifer taiwanensis</name>
    <dbReference type="NCBI Taxonomy" id="986746"/>
    <lineage>
        <taxon>Bacteria</taxon>
        <taxon>Pseudomonadati</taxon>
        <taxon>Pseudomonadota</taxon>
        <taxon>Gammaproteobacteria</taxon>
        <taxon>Cellvibrionales</taxon>
        <taxon>Microbulbiferaceae</taxon>
        <taxon>Microbulbifer</taxon>
    </lineage>
</organism>
<evidence type="ECO:0000313" key="3">
    <source>
        <dbReference type="Proteomes" id="UP001596425"/>
    </source>
</evidence>
<dbReference type="InterPro" id="IPR011008">
    <property type="entry name" value="Dimeric_a/b-barrel"/>
</dbReference>
<evidence type="ECO:0000313" key="2">
    <source>
        <dbReference type="EMBL" id="MFC6633183.1"/>
    </source>
</evidence>
<comment type="caution">
    <text evidence="2">The sequence shown here is derived from an EMBL/GenBank/DDBJ whole genome shotgun (WGS) entry which is preliminary data.</text>
</comment>